<dbReference type="EC" id="3.1.3.16" evidence="2"/>
<dbReference type="SMART" id="SM00855">
    <property type="entry name" value="PGAM"/>
    <property type="match status" value="1"/>
</dbReference>
<dbReference type="PANTHER" id="PTHR20935:SF0">
    <property type="entry name" value="SERINE_THREONINE-PROTEIN PHOSPHATASE PGAM5, MITOCHONDRIAL"/>
    <property type="match status" value="1"/>
</dbReference>
<gene>
    <name evidence="7" type="ORF">MAR_008902</name>
</gene>
<keyword evidence="6" id="KW-0812">Transmembrane</keyword>
<sequence length="285" mass="33061">MKKFLDKVYRFSKVYGLTAAGAVAVIGVLVYDKARREPVYSSWTTNYDPSVKWDYNWDRREPKSLVKPLKESATDDEKQKYLEKEEKKVGTATRHIIMIRHGQYFDKEKYDADRMLTELGREQANLTGLRLAELNYPYTKLICSTMTRAQETADIIHKHLPDLPRENDDMLREGAPIPPEPPSGNWRPEASQFYGDGARIEAAFRKYFHRAEPEQTKDSYEIMVCHANVIRYFVCRALQFTPEAWLRISLNHASLTWVYIRPNGRVGIRTMGEAGFMPPDKLSVM</sequence>
<dbReference type="SUPFAM" id="SSF53254">
    <property type="entry name" value="Phosphoglycerate mutase-like"/>
    <property type="match status" value="1"/>
</dbReference>
<name>A0ABY7E1P6_MYAAR</name>
<keyword evidence="3" id="KW-0378">Hydrolase</keyword>
<comment type="similarity">
    <text evidence="1">Belongs to the phosphoglycerate mutase family. BPG-dependent PGAM subfamily.</text>
</comment>
<dbReference type="EMBL" id="CP111015">
    <property type="protein sequence ID" value="WAR02344.1"/>
    <property type="molecule type" value="Genomic_DNA"/>
</dbReference>
<reference evidence="7" key="1">
    <citation type="submission" date="2022-11" db="EMBL/GenBank/DDBJ databases">
        <title>Centuries of genome instability and evolution in soft-shell clam transmissible cancer (bioRxiv).</title>
        <authorList>
            <person name="Hart S.F.M."/>
            <person name="Yonemitsu M.A."/>
            <person name="Giersch R.M."/>
            <person name="Beal B.F."/>
            <person name="Arriagada G."/>
            <person name="Davis B.W."/>
            <person name="Ostrander E.A."/>
            <person name="Goff S.P."/>
            <person name="Metzger M.J."/>
        </authorList>
    </citation>
    <scope>NUCLEOTIDE SEQUENCE</scope>
    <source>
        <strain evidence="7">MELC-2E11</strain>
        <tissue evidence="7">Siphon/mantle</tissue>
    </source>
</reference>
<accession>A0ABY7E1P6</accession>
<feature type="transmembrane region" description="Helical" evidence="6">
    <location>
        <begin position="12"/>
        <end position="31"/>
    </location>
</feature>
<dbReference type="Pfam" id="PF00300">
    <property type="entry name" value="His_Phos_1"/>
    <property type="match status" value="2"/>
</dbReference>
<evidence type="ECO:0000313" key="8">
    <source>
        <dbReference type="Proteomes" id="UP001164746"/>
    </source>
</evidence>
<organism evidence="7 8">
    <name type="scientific">Mya arenaria</name>
    <name type="common">Soft-shell clam</name>
    <dbReference type="NCBI Taxonomy" id="6604"/>
    <lineage>
        <taxon>Eukaryota</taxon>
        <taxon>Metazoa</taxon>
        <taxon>Spiralia</taxon>
        <taxon>Lophotrochozoa</taxon>
        <taxon>Mollusca</taxon>
        <taxon>Bivalvia</taxon>
        <taxon>Autobranchia</taxon>
        <taxon>Heteroconchia</taxon>
        <taxon>Euheterodonta</taxon>
        <taxon>Imparidentia</taxon>
        <taxon>Neoheterodontei</taxon>
        <taxon>Myida</taxon>
        <taxon>Myoidea</taxon>
        <taxon>Myidae</taxon>
        <taxon>Mya</taxon>
    </lineage>
</organism>
<dbReference type="InterPro" id="IPR029033">
    <property type="entry name" value="His_PPase_superfam"/>
</dbReference>
<protein>
    <recommendedName>
        <fullName evidence="4">Serine/threonine-protein phosphatase PGAM5, mitochondrial</fullName>
        <ecNumber evidence="2">3.1.3.16</ecNumber>
    </recommendedName>
    <alternativeName>
        <fullName evidence="5">Serine/threonine-protein phosphatase Pgam5, mitochondrial</fullName>
    </alternativeName>
</protein>
<evidence type="ECO:0000256" key="6">
    <source>
        <dbReference type="SAM" id="Phobius"/>
    </source>
</evidence>
<evidence type="ECO:0000256" key="5">
    <source>
        <dbReference type="ARBA" id="ARBA00040722"/>
    </source>
</evidence>
<evidence type="ECO:0000256" key="3">
    <source>
        <dbReference type="ARBA" id="ARBA00022801"/>
    </source>
</evidence>
<dbReference type="InterPro" id="IPR013078">
    <property type="entry name" value="His_Pase_superF_clade-1"/>
</dbReference>
<evidence type="ECO:0000313" key="7">
    <source>
        <dbReference type="EMBL" id="WAR02344.1"/>
    </source>
</evidence>
<dbReference type="Proteomes" id="UP001164746">
    <property type="component" value="Chromosome 4"/>
</dbReference>
<evidence type="ECO:0000256" key="1">
    <source>
        <dbReference type="ARBA" id="ARBA00006717"/>
    </source>
</evidence>
<keyword evidence="8" id="KW-1185">Reference proteome</keyword>
<evidence type="ECO:0000256" key="2">
    <source>
        <dbReference type="ARBA" id="ARBA00013081"/>
    </source>
</evidence>
<evidence type="ECO:0000256" key="4">
    <source>
        <dbReference type="ARBA" id="ARBA00039765"/>
    </source>
</evidence>
<dbReference type="PANTHER" id="PTHR20935">
    <property type="entry name" value="PHOSPHOGLYCERATE MUTASE-RELATED"/>
    <property type="match status" value="1"/>
</dbReference>
<dbReference type="CDD" id="cd07067">
    <property type="entry name" value="HP_PGM_like"/>
    <property type="match status" value="1"/>
</dbReference>
<keyword evidence="6" id="KW-1133">Transmembrane helix</keyword>
<keyword evidence="6" id="KW-0472">Membrane</keyword>
<dbReference type="InterPro" id="IPR051021">
    <property type="entry name" value="Mito_Ser/Thr_phosphatase"/>
</dbReference>
<proteinExistence type="inferred from homology"/>
<dbReference type="Gene3D" id="3.40.50.1240">
    <property type="entry name" value="Phosphoglycerate mutase-like"/>
    <property type="match status" value="1"/>
</dbReference>